<dbReference type="InterPro" id="IPR011701">
    <property type="entry name" value="MFS"/>
</dbReference>
<dbReference type="Pfam" id="PF07690">
    <property type="entry name" value="MFS_1"/>
    <property type="match status" value="1"/>
</dbReference>
<evidence type="ECO:0000256" key="5">
    <source>
        <dbReference type="SAM" id="Phobius"/>
    </source>
</evidence>
<dbReference type="Gene3D" id="1.20.1250.20">
    <property type="entry name" value="MFS general substrate transporter like domains"/>
    <property type="match status" value="2"/>
</dbReference>
<keyword evidence="3 5" id="KW-1133">Transmembrane helix</keyword>
<proteinExistence type="predicted"/>
<feature type="transmembrane region" description="Helical" evidence="5">
    <location>
        <begin position="60"/>
        <end position="80"/>
    </location>
</feature>
<dbReference type="PANTHER" id="PTHR11662">
    <property type="entry name" value="SOLUTE CARRIER FAMILY 17"/>
    <property type="match status" value="1"/>
</dbReference>
<feature type="transmembrane region" description="Helical" evidence="5">
    <location>
        <begin position="151"/>
        <end position="176"/>
    </location>
</feature>
<dbReference type="InterPro" id="IPR020846">
    <property type="entry name" value="MFS_dom"/>
</dbReference>
<dbReference type="EMBL" id="BAABBW010000002">
    <property type="protein sequence ID" value="GAA4173520.1"/>
    <property type="molecule type" value="Genomic_DNA"/>
</dbReference>
<dbReference type="SUPFAM" id="SSF103473">
    <property type="entry name" value="MFS general substrate transporter"/>
    <property type="match status" value="1"/>
</dbReference>
<keyword evidence="2 5" id="KW-0812">Transmembrane</keyword>
<accession>A0ABP7ZYF4</accession>
<dbReference type="RefSeq" id="WP_344753104.1">
    <property type="nucleotide sequence ID" value="NZ_BAABBW010000002.1"/>
</dbReference>
<feature type="transmembrane region" description="Helical" evidence="5">
    <location>
        <begin position="378"/>
        <end position="406"/>
    </location>
</feature>
<feature type="transmembrane region" description="Helical" evidence="5">
    <location>
        <begin position="289"/>
        <end position="310"/>
    </location>
</feature>
<reference evidence="8" key="1">
    <citation type="journal article" date="2019" name="Int. J. Syst. Evol. Microbiol.">
        <title>The Global Catalogue of Microorganisms (GCM) 10K type strain sequencing project: providing services to taxonomists for standard genome sequencing and annotation.</title>
        <authorList>
            <consortium name="The Broad Institute Genomics Platform"/>
            <consortium name="The Broad Institute Genome Sequencing Center for Infectious Disease"/>
            <person name="Wu L."/>
            <person name="Ma J."/>
        </authorList>
    </citation>
    <scope>NUCLEOTIDE SEQUENCE [LARGE SCALE GENOMIC DNA]</scope>
    <source>
        <strain evidence="8">JCM 17591</strain>
    </source>
</reference>
<evidence type="ECO:0000256" key="1">
    <source>
        <dbReference type="ARBA" id="ARBA00004651"/>
    </source>
</evidence>
<dbReference type="Proteomes" id="UP001501079">
    <property type="component" value="Unassembled WGS sequence"/>
</dbReference>
<keyword evidence="4 5" id="KW-0472">Membrane</keyword>
<feature type="transmembrane region" description="Helical" evidence="5">
    <location>
        <begin position="418"/>
        <end position="442"/>
    </location>
</feature>
<gene>
    <name evidence="7" type="ORF">GCM10022287_16060</name>
</gene>
<evidence type="ECO:0000259" key="6">
    <source>
        <dbReference type="PROSITE" id="PS50850"/>
    </source>
</evidence>
<feature type="transmembrane region" description="Helical" evidence="5">
    <location>
        <begin position="253"/>
        <end position="277"/>
    </location>
</feature>
<dbReference type="PROSITE" id="PS50850">
    <property type="entry name" value="MFS"/>
    <property type="match status" value="1"/>
</dbReference>
<comment type="subcellular location">
    <subcellularLocation>
        <location evidence="1">Cell membrane</location>
        <topology evidence="1">Multi-pass membrane protein</topology>
    </subcellularLocation>
</comment>
<feature type="transmembrane region" description="Helical" evidence="5">
    <location>
        <begin position="92"/>
        <end position="112"/>
    </location>
</feature>
<sequence>MANRNPVSWMWRRELGAYPKGLLRWWLLFLVVASNICLTSLGLILSPISPLLLGQMHMSTAFYSYLLVVAGLVGALTGYFSALSDRIGRSNLLVYGALAAGLIAFFGVPSATTKWEFAVWYCVMGFADGIAIATSATLMRDLTPQTGRATAMGVNTLGTGVGALGVSFFASVLLAHTTDWRVMLHLTGGVCLAAFVVLFVFMRELPAHLRAQVVVVAEDEKVIEKVTQVNDLSKVIEVTVRTSSWRDVITLRLLSANAAMMLYLVIFVTASGFLILYNTEIQHLSLAQANSLGALFWLANCVALVGFGLISDWLTVRKPIMFAGAIIVVVSLIFVMTAHDASYWRLAVPMICWSIGMGGGFSPWYAAYSEDAEARNPALVGTAFAVFGVVNRFSSVIAGLIIPVAIGTPIATEAGWRVWFIACMAMMLAFIPLCAYGLGGYYSPRKSRAAMRERSAAARQRAAEAAALYTSAT</sequence>
<evidence type="ECO:0000313" key="7">
    <source>
        <dbReference type="EMBL" id="GAA4173520.1"/>
    </source>
</evidence>
<protein>
    <submittedName>
        <fullName evidence="7">Aromatic acid/H+ symport family MFS transporter</fullName>
    </submittedName>
</protein>
<evidence type="ECO:0000256" key="4">
    <source>
        <dbReference type="ARBA" id="ARBA00023136"/>
    </source>
</evidence>
<feature type="domain" description="Major facilitator superfamily (MFS) profile" evidence="6">
    <location>
        <begin position="26"/>
        <end position="447"/>
    </location>
</feature>
<organism evidence="7 8">
    <name type="scientific">Gryllotalpicola koreensis</name>
    <dbReference type="NCBI Taxonomy" id="993086"/>
    <lineage>
        <taxon>Bacteria</taxon>
        <taxon>Bacillati</taxon>
        <taxon>Actinomycetota</taxon>
        <taxon>Actinomycetes</taxon>
        <taxon>Micrococcales</taxon>
        <taxon>Microbacteriaceae</taxon>
        <taxon>Gryllotalpicola</taxon>
    </lineage>
</organism>
<feature type="transmembrane region" description="Helical" evidence="5">
    <location>
        <begin position="343"/>
        <end position="366"/>
    </location>
</feature>
<comment type="caution">
    <text evidence="7">The sequence shown here is derived from an EMBL/GenBank/DDBJ whole genome shotgun (WGS) entry which is preliminary data.</text>
</comment>
<feature type="transmembrane region" description="Helical" evidence="5">
    <location>
        <begin position="319"/>
        <end position="337"/>
    </location>
</feature>
<name>A0ABP7ZYF4_9MICO</name>
<feature type="transmembrane region" description="Helical" evidence="5">
    <location>
        <begin position="182"/>
        <end position="202"/>
    </location>
</feature>
<evidence type="ECO:0000256" key="3">
    <source>
        <dbReference type="ARBA" id="ARBA00022989"/>
    </source>
</evidence>
<keyword evidence="8" id="KW-1185">Reference proteome</keyword>
<dbReference type="InterPro" id="IPR036259">
    <property type="entry name" value="MFS_trans_sf"/>
</dbReference>
<dbReference type="PANTHER" id="PTHR11662:SF399">
    <property type="entry name" value="FI19708P1-RELATED"/>
    <property type="match status" value="1"/>
</dbReference>
<evidence type="ECO:0000313" key="8">
    <source>
        <dbReference type="Proteomes" id="UP001501079"/>
    </source>
</evidence>
<feature type="transmembrane region" description="Helical" evidence="5">
    <location>
        <begin position="21"/>
        <end position="48"/>
    </location>
</feature>
<evidence type="ECO:0000256" key="2">
    <source>
        <dbReference type="ARBA" id="ARBA00022692"/>
    </source>
</evidence>
<feature type="transmembrane region" description="Helical" evidence="5">
    <location>
        <begin position="118"/>
        <end position="139"/>
    </location>
</feature>
<dbReference type="InterPro" id="IPR050382">
    <property type="entry name" value="MFS_Na/Anion_cotransporter"/>
</dbReference>